<keyword evidence="3" id="KW-0964">Secreted</keyword>
<evidence type="ECO:0000256" key="4">
    <source>
        <dbReference type="ARBA" id="ARBA00022729"/>
    </source>
</evidence>
<feature type="signal peptide" evidence="5">
    <location>
        <begin position="1"/>
        <end position="18"/>
    </location>
</feature>
<keyword evidence="4 5" id="KW-0732">Signal</keyword>
<evidence type="ECO:0000313" key="6">
    <source>
        <dbReference type="Proteomes" id="UP000695000"/>
    </source>
</evidence>
<protein>
    <submittedName>
        <fullName evidence="7">Uncharacterized protein LOC108567193</fullName>
    </submittedName>
</protein>
<dbReference type="Proteomes" id="UP000695000">
    <property type="component" value="Unplaced"/>
</dbReference>
<evidence type="ECO:0000256" key="5">
    <source>
        <dbReference type="SAM" id="SignalP"/>
    </source>
</evidence>
<gene>
    <name evidence="7" type="primary">LOC108567193</name>
</gene>
<name>A0ABM1N862_NICVS</name>
<proteinExistence type="inferred from homology"/>
<dbReference type="Pfam" id="PF01395">
    <property type="entry name" value="PBP_GOBP"/>
    <property type="match status" value="2"/>
</dbReference>
<dbReference type="SMART" id="SM00708">
    <property type="entry name" value="PhBP"/>
    <property type="match status" value="2"/>
</dbReference>
<dbReference type="InterPro" id="IPR006170">
    <property type="entry name" value="PBP/GOBP"/>
</dbReference>
<dbReference type="CDD" id="cd23992">
    <property type="entry name" value="PBP_GOBP"/>
    <property type="match status" value="2"/>
</dbReference>
<dbReference type="GeneID" id="108567193"/>
<keyword evidence="6" id="KW-1185">Reference proteome</keyword>
<dbReference type="RefSeq" id="XP_017783012.1">
    <property type="nucleotide sequence ID" value="XM_017927523.1"/>
</dbReference>
<comment type="similarity">
    <text evidence="2">Belongs to the PBP/GOBP family.</text>
</comment>
<dbReference type="PANTHER" id="PTHR11857:SF43">
    <property type="entry name" value="GEO07291P1-RELATED"/>
    <property type="match status" value="1"/>
</dbReference>
<dbReference type="Gene3D" id="1.10.238.20">
    <property type="entry name" value="Pheromone/general odorant binding protein domain"/>
    <property type="match status" value="2"/>
</dbReference>
<evidence type="ECO:0000256" key="1">
    <source>
        <dbReference type="ARBA" id="ARBA00004613"/>
    </source>
</evidence>
<dbReference type="InterPro" id="IPR036728">
    <property type="entry name" value="PBP_GOBP_sf"/>
</dbReference>
<accession>A0ABM1N862</accession>
<organism evidence="6 7">
    <name type="scientific">Nicrophorus vespilloides</name>
    <name type="common">Boreal carrion beetle</name>
    <dbReference type="NCBI Taxonomy" id="110193"/>
    <lineage>
        <taxon>Eukaryota</taxon>
        <taxon>Metazoa</taxon>
        <taxon>Ecdysozoa</taxon>
        <taxon>Arthropoda</taxon>
        <taxon>Hexapoda</taxon>
        <taxon>Insecta</taxon>
        <taxon>Pterygota</taxon>
        <taxon>Neoptera</taxon>
        <taxon>Endopterygota</taxon>
        <taxon>Coleoptera</taxon>
        <taxon>Polyphaga</taxon>
        <taxon>Staphyliniformia</taxon>
        <taxon>Silphidae</taxon>
        <taxon>Nicrophorinae</taxon>
        <taxon>Nicrophorus</taxon>
    </lineage>
</organism>
<dbReference type="SUPFAM" id="SSF47565">
    <property type="entry name" value="Insect pheromone/odorant-binding proteins"/>
    <property type="match status" value="2"/>
</dbReference>
<comment type="subcellular location">
    <subcellularLocation>
        <location evidence="1">Secreted</location>
    </subcellularLocation>
</comment>
<feature type="chain" id="PRO_5046648236" evidence="5">
    <location>
        <begin position="19"/>
        <end position="295"/>
    </location>
</feature>
<evidence type="ECO:0000256" key="2">
    <source>
        <dbReference type="ARBA" id="ARBA00008098"/>
    </source>
</evidence>
<dbReference type="PANTHER" id="PTHR11857">
    <property type="entry name" value="ODORANT BINDING PROTEIN-RELATED"/>
    <property type="match status" value="1"/>
</dbReference>
<reference evidence="7" key="1">
    <citation type="submission" date="2025-08" db="UniProtKB">
        <authorList>
            <consortium name="RefSeq"/>
        </authorList>
    </citation>
    <scope>IDENTIFICATION</scope>
    <source>
        <tissue evidence="7">Whole Larva</tissue>
    </source>
</reference>
<evidence type="ECO:0000313" key="7">
    <source>
        <dbReference type="RefSeq" id="XP_017783012.1"/>
    </source>
</evidence>
<evidence type="ECO:0000256" key="3">
    <source>
        <dbReference type="ARBA" id="ARBA00022525"/>
    </source>
</evidence>
<sequence>MKLLLAAFLAIALASVQGNTENSDKVKHYSEGCFEETGADHVTVENARKGEFVEDEKLLKYCMCMYNKMHLMNGEGHILEENMLKYVPENIEKEEASKVIKKCIVEVHDETSHEKKAFNFYKCFVHSVGKPVHVFKNLYISDKIYIKCIYYTQPVPRIKMKTCTIILLIVAIAFAEKVKYTEEQKAKLAELKKVCVESSGVALDEVEKAKKGVFGDDEKLKEFLFCVAQKIDFMNKDGHFKADVITAKITAIHGEQIAKDVVGVCTAKTEANGPATSLALAKCLSEQSKQHVSLA</sequence>